<dbReference type="FunFam" id="3.80.10.10:FF:000041">
    <property type="entry name" value="LRR receptor-like serine/threonine-protein kinase ERECTA"/>
    <property type="match status" value="1"/>
</dbReference>
<evidence type="ECO:0000256" key="2">
    <source>
        <dbReference type="ARBA" id="ARBA00022737"/>
    </source>
</evidence>
<dbReference type="Pfam" id="PF23598">
    <property type="entry name" value="LRR_14"/>
    <property type="match status" value="1"/>
</dbReference>
<dbReference type="EMBL" id="AHMI02000035">
    <property type="protein sequence ID" value="EMY16264.1"/>
    <property type="molecule type" value="Genomic_DNA"/>
</dbReference>
<protein>
    <submittedName>
        <fullName evidence="4">Leucine rich repeat protein</fullName>
    </submittedName>
</protein>
<dbReference type="PANTHER" id="PTHR48051">
    <property type="match status" value="1"/>
</dbReference>
<keyword evidence="2" id="KW-0677">Repeat</keyword>
<dbReference type="GO" id="GO:0005737">
    <property type="term" value="C:cytoplasm"/>
    <property type="evidence" value="ECO:0007669"/>
    <property type="project" value="TreeGrafter"/>
</dbReference>
<dbReference type="Gene3D" id="3.80.10.10">
    <property type="entry name" value="Ribonuclease Inhibitor"/>
    <property type="match status" value="2"/>
</dbReference>
<evidence type="ECO:0000256" key="1">
    <source>
        <dbReference type="ARBA" id="ARBA00022614"/>
    </source>
</evidence>
<dbReference type="InterPro" id="IPR050216">
    <property type="entry name" value="LRR_domain-containing"/>
</dbReference>
<evidence type="ECO:0000313" key="4">
    <source>
        <dbReference type="EMBL" id="EMY16264.1"/>
    </source>
</evidence>
<dbReference type="SUPFAM" id="SSF52058">
    <property type="entry name" value="L domain-like"/>
    <property type="match status" value="1"/>
</dbReference>
<dbReference type="SMART" id="SM00364">
    <property type="entry name" value="LRR_BAC"/>
    <property type="match status" value="5"/>
</dbReference>
<dbReference type="PANTHER" id="PTHR48051:SF39">
    <property type="entry name" value="P53-INDUCED DEATH DOMAIN PROTEIN 1"/>
    <property type="match status" value="1"/>
</dbReference>
<organism evidence="4 5">
    <name type="scientific">Leptospira weilii str. Ecochallenge</name>
    <dbReference type="NCBI Taxonomy" id="1049986"/>
    <lineage>
        <taxon>Bacteria</taxon>
        <taxon>Pseudomonadati</taxon>
        <taxon>Spirochaetota</taxon>
        <taxon>Spirochaetia</taxon>
        <taxon>Leptospirales</taxon>
        <taxon>Leptospiraceae</taxon>
        <taxon>Leptospira</taxon>
    </lineage>
</organism>
<gene>
    <name evidence="4" type="ORF">LEP1GSC043_2333</name>
</gene>
<sequence>MTLENKRSVLQKHNGSQKLSQIENPRLFRGKFQHSNFRNKFITVFHSCVRVVILLCFLSQLKAEEKRIYHNLTEALQNPTDVQILYLNSNQLITLPKEIGKLKKLRELHSYNNQLKAIPKEIGELKELQMLDLSHNQFKTLPKEFGNLQNLQILELIGNQLTTLPKEIGKLKNLRELNLSRNQLTTLPKEIGHLKNLQELYLDDIPAWRSQEEKIRKLLPEVKIIFIEIEK</sequence>
<keyword evidence="1" id="KW-0433">Leucine-rich repeat</keyword>
<name>N1UE74_9LEPT</name>
<dbReference type="InterPro" id="IPR032675">
    <property type="entry name" value="LRR_dom_sf"/>
</dbReference>
<reference evidence="4 5" key="1">
    <citation type="submission" date="2013-02" db="EMBL/GenBank/DDBJ databases">
        <authorList>
            <person name="Harkins D.M."/>
            <person name="Durkin A.S."/>
            <person name="Brinkac L.M."/>
            <person name="Haft D.H."/>
            <person name="Selengut J.D."/>
            <person name="Sanka R."/>
            <person name="DePew J."/>
            <person name="Purushe J."/>
            <person name="Haake D.A."/>
            <person name="Matsunaga J."/>
            <person name="Vinetz J.M."/>
            <person name="Sutton G.G."/>
            <person name="Nierman W.C."/>
            <person name="Fouts D.E."/>
        </authorList>
    </citation>
    <scope>NUCLEOTIDE SEQUENCE [LARGE SCALE GENOMIC DNA]</scope>
    <source>
        <strain evidence="4 5">Ecochallenge</strain>
    </source>
</reference>
<dbReference type="InterPro" id="IPR055414">
    <property type="entry name" value="LRR_R13L4/SHOC2-like"/>
</dbReference>
<dbReference type="PROSITE" id="PS51450">
    <property type="entry name" value="LRR"/>
    <property type="match status" value="2"/>
</dbReference>
<dbReference type="Proteomes" id="UP000012249">
    <property type="component" value="Unassembled WGS sequence"/>
</dbReference>
<dbReference type="InterPro" id="IPR003591">
    <property type="entry name" value="Leu-rich_rpt_typical-subtyp"/>
</dbReference>
<evidence type="ECO:0000259" key="3">
    <source>
        <dbReference type="Pfam" id="PF23598"/>
    </source>
</evidence>
<accession>N1UE74</accession>
<dbReference type="InterPro" id="IPR001611">
    <property type="entry name" value="Leu-rich_rpt"/>
</dbReference>
<evidence type="ECO:0000313" key="5">
    <source>
        <dbReference type="Proteomes" id="UP000012249"/>
    </source>
</evidence>
<comment type="caution">
    <text evidence="4">The sequence shown here is derived from an EMBL/GenBank/DDBJ whole genome shotgun (WGS) entry which is preliminary data.</text>
</comment>
<dbReference type="AlphaFoldDB" id="N1UE74"/>
<feature type="domain" description="Disease resistance R13L4/SHOC-2-like LRR" evidence="3">
    <location>
        <begin position="97"/>
        <end position="215"/>
    </location>
</feature>
<dbReference type="PRINTS" id="PR00019">
    <property type="entry name" value="LEURICHRPT"/>
</dbReference>
<dbReference type="SMART" id="SM00369">
    <property type="entry name" value="LRR_TYP"/>
    <property type="match status" value="4"/>
</dbReference>
<proteinExistence type="predicted"/>